<dbReference type="Pfam" id="PF02310">
    <property type="entry name" value="B12-binding"/>
    <property type="match status" value="1"/>
</dbReference>
<dbReference type="Gene3D" id="1.10.1240.10">
    <property type="entry name" value="Methionine synthase domain"/>
    <property type="match status" value="1"/>
</dbReference>
<dbReference type="KEGG" id="vpy:HZI73_07115"/>
<evidence type="ECO:0000313" key="4">
    <source>
        <dbReference type="Proteomes" id="UP000683246"/>
    </source>
</evidence>
<dbReference type="Gene3D" id="3.40.50.280">
    <property type="entry name" value="Cobalamin-binding domain"/>
    <property type="match status" value="1"/>
</dbReference>
<dbReference type="InterPro" id="IPR006158">
    <property type="entry name" value="Cobalamin-bd"/>
</dbReference>
<dbReference type="GO" id="GO:0008705">
    <property type="term" value="F:methionine synthase activity"/>
    <property type="evidence" value="ECO:0007669"/>
    <property type="project" value="TreeGrafter"/>
</dbReference>
<keyword evidence="4" id="KW-1185">Reference proteome</keyword>
<dbReference type="EMBL" id="CP058649">
    <property type="protein sequence ID" value="QUI22082.1"/>
    <property type="molecule type" value="Genomic_DNA"/>
</dbReference>
<evidence type="ECO:0000259" key="1">
    <source>
        <dbReference type="PROSITE" id="PS51332"/>
    </source>
</evidence>
<name>A0A8J8MHT2_9FIRM</name>
<dbReference type="Pfam" id="PF02607">
    <property type="entry name" value="B12-binding_2"/>
    <property type="match status" value="1"/>
</dbReference>
<dbReference type="GO" id="GO:0005829">
    <property type="term" value="C:cytosol"/>
    <property type="evidence" value="ECO:0007669"/>
    <property type="project" value="TreeGrafter"/>
</dbReference>
<dbReference type="AlphaFoldDB" id="A0A8J8MHT2"/>
<dbReference type="InterPro" id="IPR050554">
    <property type="entry name" value="Met_Synthase/Corrinoid"/>
</dbReference>
<proteinExistence type="predicted"/>
<dbReference type="PROSITE" id="PS51332">
    <property type="entry name" value="B12_BINDING"/>
    <property type="match status" value="1"/>
</dbReference>
<dbReference type="RefSeq" id="WP_212697560.1">
    <property type="nucleotide sequence ID" value="NZ_CP058649.1"/>
</dbReference>
<dbReference type="SUPFAM" id="SSF47644">
    <property type="entry name" value="Methionine synthase domain"/>
    <property type="match status" value="1"/>
</dbReference>
<dbReference type="GO" id="GO:0031419">
    <property type="term" value="F:cobalamin binding"/>
    <property type="evidence" value="ECO:0007669"/>
    <property type="project" value="InterPro"/>
</dbReference>
<feature type="domain" description="B12-binding" evidence="1">
    <location>
        <begin position="88"/>
        <end position="185"/>
    </location>
</feature>
<reference evidence="3" key="1">
    <citation type="submission" date="2020-07" db="EMBL/GenBank/DDBJ databases">
        <title>Vallitalea pronyensis genome.</title>
        <authorList>
            <person name="Postec A."/>
        </authorList>
    </citation>
    <scope>NUCLEOTIDE SEQUENCE</scope>
    <source>
        <strain evidence="3">FatNI3</strain>
    </source>
</reference>
<dbReference type="PANTHER" id="PTHR45833">
    <property type="entry name" value="METHIONINE SYNTHASE"/>
    <property type="match status" value="1"/>
</dbReference>
<dbReference type="SUPFAM" id="SSF52242">
    <property type="entry name" value="Cobalamin (vitamin B12)-binding domain"/>
    <property type="match status" value="1"/>
</dbReference>
<dbReference type="Proteomes" id="UP000683246">
    <property type="component" value="Chromosome"/>
</dbReference>
<dbReference type="InterPro" id="IPR003759">
    <property type="entry name" value="Cbl-bd_cap"/>
</dbReference>
<organism evidence="3 4">
    <name type="scientific">Vallitalea pronyensis</name>
    <dbReference type="NCBI Taxonomy" id="1348613"/>
    <lineage>
        <taxon>Bacteria</taxon>
        <taxon>Bacillati</taxon>
        <taxon>Bacillota</taxon>
        <taxon>Clostridia</taxon>
        <taxon>Lachnospirales</taxon>
        <taxon>Vallitaleaceae</taxon>
        <taxon>Vallitalea</taxon>
    </lineage>
</organism>
<protein>
    <submittedName>
        <fullName evidence="3">Cobalamin B12-binding domain-containing protein</fullName>
    </submittedName>
</protein>
<evidence type="ECO:0000313" key="3">
    <source>
        <dbReference type="EMBL" id="QUI22082.1"/>
    </source>
</evidence>
<dbReference type="GO" id="GO:0046872">
    <property type="term" value="F:metal ion binding"/>
    <property type="evidence" value="ECO:0007669"/>
    <property type="project" value="InterPro"/>
</dbReference>
<gene>
    <name evidence="3" type="ORF">HZI73_07115</name>
</gene>
<dbReference type="InterPro" id="IPR036594">
    <property type="entry name" value="Meth_synthase_dom"/>
</dbReference>
<sequence length="217" mass="24489">MDIFEKIQTSLIESDEVTFMARIESALERGFEPLEVLNKGLIVGMTKVSKICEKKMIFIPEMLKISEIFTKGYNRLLTLIKTNEDLAVGKVVVACNKDDLHDFGKNIFILALKLKGFHVIDLGIDTDEQDVIDTCIREDADFICLSMTLPWKRKGIFGRMSKIQASGLCERLVVGGAGVDEDFEKQFHILLFENNPYIAADKMYNILIESKGNKTNG</sequence>
<feature type="domain" description="B12-binding N-terminal" evidence="2">
    <location>
        <begin position="1"/>
        <end position="88"/>
    </location>
</feature>
<dbReference type="SMART" id="SM01018">
    <property type="entry name" value="B12-binding_2"/>
    <property type="match status" value="1"/>
</dbReference>
<evidence type="ECO:0000259" key="2">
    <source>
        <dbReference type="PROSITE" id="PS51337"/>
    </source>
</evidence>
<dbReference type="InterPro" id="IPR036724">
    <property type="entry name" value="Cobalamin-bd_sf"/>
</dbReference>
<accession>A0A8J8MHT2</accession>
<dbReference type="PROSITE" id="PS51337">
    <property type="entry name" value="B12_BINDING_NTER"/>
    <property type="match status" value="1"/>
</dbReference>